<comment type="similarity">
    <text evidence="2">Belongs to the universal stress protein A family.</text>
</comment>
<dbReference type="Proteomes" id="UP000325723">
    <property type="component" value="Unassembled WGS sequence"/>
</dbReference>
<reference evidence="7 8" key="1">
    <citation type="submission" date="2019-09" db="EMBL/GenBank/DDBJ databases">
        <authorList>
            <person name="Chandra G."/>
            <person name="Truman W A."/>
        </authorList>
    </citation>
    <scope>NUCLEOTIDE SEQUENCE [LARGE SCALE GENOMIC DNA]</scope>
    <source>
        <strain evidence="7">PS900</strain>
    </source>
</reference>
<dbReference type="PANTHER" id="PTHR47892">
    <property type="entry name" value="UNIVERSAL STRESS PROTEIN E"/>
    <property type="match status" value="1"/>
</dbReference>
<dbReference type="RefSeq" id="WP_150758764.1">
    <property type="nucleotide sequence ID" value="NZ_CABVIE010000013.1"/>
</dbReference>
<dbReference type="Pfam" id="PF00582">
    <property type="entry name" value="Usp"/>
    <property type="match status" value="1"/>
</dbReference>
<dbReference type="PANTHER" id="PTHR47892:SF1">
    <property type="entry name" value="UNIVERSAL STRESS PROTEIN E"/>
    <property type="match status" value="1"/>
</dbReference>
<comment type="caution">
    <text evidence="7">The sequence shown here is derived from an EMBL/GenBank/DDBJ whole genome shotgun (WGS) entry which is preliminary data.</text>
</comment>
<evidence type="ECO:0000313" key="7">
    <source>
        <dbReference type="EMBL" id="VVP26118.1"/>
    </source>
</evidence>
<dbReference type="GO" id="GO:0005737">
    <property type="term" value="C:cytoplasm"/>
    <property type="evidence" value="ECO:0007669"/>
    <property type="project" value="UniProtKB-SubCell"/>
</dbReference>
<evidence type="ECO:0000259" key="6">
    <source>
        <dbReference type="Pfam" id="PF00582"/>
    </source>
</evidence>
<comment type="function">
    <text evidence="4">Required for resistance to DNA-damaging agents.</text>
</comment>
<accession>A0A8H2NUJ4</accession>
<evidence type="ECO:0000256" key="4">
    <source>
        <dbReference type="ARBA" id="ARBA00037131"/>
    </source>
</evidence>
<evidence type="ECO:0000256" key="1">
    <source>
        <dbReference type="ARBA" id="ARBA00004496"/>
    </source>
</evidence>
<comment type="subcellular location">
    <subcellularLocation>
        <location evidence="1">Cytoplasm</location>
    </subcellularLocation>
</comment>
<feature type="region of interest" description="Disordered" evidence="5">
    <location>
        <begin position="283"/>
        <end position="310"/>
    </location>
</feature>
<dbReference type="Gene3D" id="3.40.50.12370">
    <property type="match status" value="1"/>
</dbReference>
<evidence type="ECO:0000313" key="8">
    <source>
        <dbReference type="Proteomes" id="UP000325723"/>
    </source>
</evidence>
<dbReference type="InterPro" id="IPR006016">
    <property type="entry name" value="UspA"/>
</dbReference>
<dbReference type="SUPFAM" id="SSF52402">
    <property type="entry name" value="Adenine nucleotide alpha hydrolases-like"/>
    <property type="match status" value="2"/>
</dbReference>
<feature type="domain" description="UspA" evidence="6">
    <location>
        <begin position="133"/>
        <end position="272"/>
    </location>
</feature>
<sequence length="310" mass="33638">MHTIRNTLVVVDSQQPRDLILNRAKMIAGATRSHLHLLACDKGNHHGSYLNDIQGELTQEGYSVSTQQAWHGSSHKTIIAAQQAVGCGLVIKQHLPHTSLIKALLTPEDWKLLRYCPSPVLIVKTTRPWTGGTILAAIDAGNSDVEHRVLHSGIVSHGYDIAAMAGGTLHMMSAHPYPLLSAANPVLQLKESIQALYRELCKTFQAEFNISDDRLHIEEGSADVLIPYIAHKLEAALTVIGSVARTGLSGALIGNTAEMILDTLDSDVLVLKPDDIIAHLEELAAPPPSPSADTATSSWPYNHHNHRPHT</sequence>
<dbReference type="AlphaFoldDB" id="A0A8H2NUJ4"/>
<evidence type="ECO:0000256" key="5">
    <source>
        <dbReference type="SAM" id="MobiDB-lite"/>
    </source>
</evidence>
<dbReference type="EMBL" id="CABVIE010000013">
    <property type="protein sequence ID" value="VVP26118.1"/>
    <property type="molecule type" value="Genomic_DNA"/>
</dbReference>
<keyword evidence="3" id="KW-0963">Cytoplasm</keyword>
<proteinExistence type="inferred from homology"/>
<organism evidence="7 8">
    <name type="scientific">Pseudomonas fluorescens</name>
    <dbReference type="NCBI Taxonomy" id="294"/>
    <lineage>
        <taxon>Bacteria</taxon>
        <taxon>Pseudomonadati</taxon>
        <taxon>Pseudomonadota</taxon>
        <taxon>Gammaproteobacteria</taxon>
        <taxon>Pseudomonadales</taxon>
        <taxon>Pseudomonadaceae</taxon>
        <taxon>Pseudomonas</taxon>
    </lineage>
</organism>
<protein>
    <submittedName>
        <fullName evidence="7">Universal stress protein E</fullName>
    </submittedName>
</protein>
<name>A0A8H2NUJ4_PSEFL</name>
<gene>
    <name evidence="7" type="primary">uspE_2</name>
    <name evidence="7" type="ORF">PS900_04109</name>
</gene>
<evidence type="ECO:0000256" key="3">
    <source>
        <dbReference type="ARBA" id="ARBA00022490"/>
    </source>
</evidence>
<evidence type="ECO:0000256" key="2">
    <source>
        <dbReference type="ARBA" id="ARBA00008791"/>
    </source>
</evidence>